<dbReference type="InterPro" id="IPR000504">
    <property type="entry name" value="RRM_dom"/>
</dbReference>
<evidence type="ECO:0000256" key="3">
    <source>
        <dbReference type="ARBA" id="ARBA00022664"/>
    </source>
</evidence>
<dbReference type="CDD" id="cd12442">
    <property type="entry name" value="RRM_RBM48"/>
    <property type="match status" value="1"/>
</dbReference>
<evidence type="ECO:0000259" key="10">
    <source>
        <dbReference type="PROSITE" id="PS50102"/>
    </source>
</evidence>
<evidence type="ECO:0000256" key="4">
    <source>
        <dbReference type="ARBA" id="ARBA00022728"/>
    </source>
</evidence>
<dbReference type="GO" id="GO:0005654">
    <property type="term" value="C:nucleoplasm"/>
    <property type="evidence" value="ECO:0007669"/>
    <property type="project" value="TreeGrafter"/>
</dbReference>
<feature type="region of interest" description="Disordered" evidence="9">
    <location>
        <begin position="29"/>
        <end position="54"/>
    </location>
</feature>
<dbReference type="Pfam" id="PF00076">
    <property type="entry name" value="RRM_1"/>
    <property type="match status" value="1"/>
</dbReference>
<feature type="compositionally biased region" description="Basic and acidic residues" evidence="9">
    <location>
        <begin position="283"/>
        <end position="295"/>
    </location>
</feature>
<dbReference type="InterPro" id="IPR034264">
    <property type="entry name" value="RBM48_RRM"/>
</dbReference>
<keyword evidence="4" id="KW-0747">Spliceosome</keyword>
<evidence type="ECO:0000256" key="9">
    <source>
        <dbReference type="SAM" id="MobiDB-lite"/>
    </source>
</evidence>
<dbReference type="PANTHER" id="PTHR20957">
    <property type="entry name" value="RNA-BINDING PROTEIN 48"/>
    <property type="match status" value="1"/>
</dbReference>
<dbReference type="InterPro" id="IPR012677">
    <property type="entry name" value="Nucleotide-bd_a/b_plait_sf"/>
</dbReference>
<keyword evidence="6" id="KW-0508">mRNA splicing</keyword>
<dbReference type="EMBL" id="JAZDWU010000004">
    <property type="protein sequence ID" value="KAL0004250.1"/>
    <property type="molecule type" value="Genomic_DNA"/>
</dbReference>
<dbReference type="PANTHER" id="PTHR20957:SF0">
    <property type="entry name" value="RNA-BINDING PROTEIN 48"/>
    <property type="match status" value="1"/>
</dbReference>
<reference evidence="11 12" key="1">
    <citation type="submission" date="2024-01" db="EMBL/GenBank/DDBJ databases">
        <title>A telomere-to-telomere, gap-free genome of sweet tea (Lithocarpus litseifolius).</title>
        <authorList>
            <person name="Zhou J."/>
        </authorList>
    </citation>
    <scope>NUCLEOTIDE SEQUENCE [LARGE SCALE GENOMIC DNA]</scope>
    <source>
        <strain evidence="11">Zhou-2022a</strain>
        <tissue evidence="11">Leaf</tissue>
    </source>
</reference>
<dbReference type="PROSITE" id="PS50102">
    <property type="entry name" value="RRM"/>
    <property type="match status" value="1"/>
</dbReference>
<protein>
    <recommendedName>
        <fullName evidence="2">RNA-binding protein 48</fullName>
    </recommendedName>
</protein>
<dbReference type="InterPro" id="IPR039599">
    <property type="entry name" value="RBM48"/>
</dbReference>
<evidence type="ECO:0000256" key="8">
    <source>
        <dbReference type="PROSITE-ProRule" id="PRU00176"/>
    </source>
</evidence>
<dbReference type="AlphaFoldDB" id="A0AAW2D4I0"/>
<dbReference type="InterPro" id="IPR035979">
    <property type="entry name" value="RBD_domain_sf"/>
</dbReference>
<evidence type="ECO:0000313" key="12">
    <source>
        <dbReference type="Proteomes" id="UP001459277"/>
    </source>
</evidence>
<comment type="function">
    <text evidence="7">As a component of the minor spliceosome, involved in the splicing of U12-type introns in pre-mRNAs.</text>
</comment>
<gene>
    <name evidence="11" type="ORF">SO802_011811</name>
</gene>
<dbReference type="Gene3D" id="3.30.70.330">
    <property type="match status" value="1"/>
</dbReference>
<keyword evidence="12" id="KW-1185">Reference proteome</keyword>
<evidence type="ECO:0000256" key="1">
    <source>
        <dbReference type="ARBA" id="ARBA00006938"/>
    </source>
</evidence>
<feature type="region of interest" description="Disordered" evidence="9">
    <location>
        <begin position="274"/>
        <end position="295"/>
    </location>
</feature>
<dbReference type="FunFam" id="3.30.70.330:FF:000424">
    <property type="entry name" value="RNA-binding protein 48 isoform X4"/>
    <property type="match status" value="1"/>
</dbReference>
<dbReference type="GO" id="GO:0003723">
    <property type="term" value="F:RNA binding"/>
    <property type="evidence" value="ECO:0007669"/>
    <property type="project" value="UniProtKB-UniRule"/>
</dbReference>
<proteinExistence type="inferred from homology"/>
<feature type="domain" description="RRM" evidence="10">
    <location>
        <begin position="82"/>
        <end position="160"/>
    </location>
</feature>
<dbReference type="SUPFAM" id="SSF54928">
    <property type="entry name" value="RNA-binding domain, RBD"/>
    <property type="match status" value="1"/>
</dbReference>
<accession>A0AAW2D4I0</accession>
<evidence type="ECO:0000256" key="7">
    <source>
        <dbReference type="ARBA" id="ARBA00035004"/>
    </source>
</evidence>
<evidence type="ECO:0000313" key="11">
    <source>
        <dbReference type="EMBL" id="KAL0004250.1"/>
    </source>
</evidence>
<feature type="compositionally biased region" description="Polar residues" evidence="9">
    <location>
        <begin position="29"/>
        <end position="39"/>
    </location>
</feature>
<evidence type="ECO:0000256" key="2">
    <source>
        <dbReference type="ARBA" id="ARBA00015189"/>
    </source>
</evidence>
<dbReference type="Proteomes" id="UP001459277">
    <property type="component" value="Unassembled WGS sequence"/>
</dbReference>
<dbReference type="GO" id="GO:0005681">
    <property type="term" value="C:spliceosomal complex"/>
    <property type="evidence" value="ECO:0007669"/>
    <property type="project" value="UniProtKB-KW"/>
</dbReference>
<keyword evidence="3" id="KW-0507">mRNA processing</keyword>
<comment type="caution">
    <text evidence="11">The sequence shown here is derived from an EMBL/GenBank/DDBJ whole genome shotgun (WGS) entry which is preliminary data.</text>
</comment>
<dbReference type="GO" id="GO:0006397">
    <property type="term" value="P:mRNA processing"/>
    <property type="evidence" value="ECO:0007669"/>
    <property type="project" value="UniProtKB-KW"/>
</dbReference>
<keyword evidence="5 8" id="KW-0694">RNA-binding</keyword>
<evidence type="ECO:0000256" key="6">
    <source>
        <dbReference type="ARBA" id="ARBA00023187"/>
    </source>
</evidence>
<name>A0AAW2D4I0_9ROSI</name>
<sequence length="295" mass="33400">MESQGYLPYYTGIINRDIDIDSALLGTSQNNPMSFSDSPPQVEHASSKKAKQGSNFSVKEDQLLVSAWLNTSVDNIHSDELEYLIVRNVPALGCGDDLFKLFSSYGDVEECKPMDAEDCEPFTDVYWIKFHLVSNARFAKKKLDEFVFFGNRLQVSYAPQFESLFDTKDKLEGRRREVLARLNPRRSKGPPGSIPGVSTEASLVATPSEINYLPNSSQMNCIPQQLNSNQRSSRELVNKPPITQVSSDKDYFESQSMNQTVRLVREKFNKIQSSSEHLQAESASKKPRVDNRRRI</sequence>
<dbReference type="GO" id="GO:0008380">
    <property type="term" value="P:RNA splicing"/>
    <property type="evidence" value="ECO:0007669"/>
    <property type="project" value="UniProtKB-KW"/>
</dbReference>
<organism evidence="11 12">
    <name type="scientific">Lithocarpus litseifolius</name>
    <dbReference type="NCBI Taxonomy" id="425828"/>
    <lineage>
        <taxon>Eukaryota</taxon>
        <taxon>Viridiplantae</taxon>
        <taxon>Streptophyta</taxon>
        <taxon>Embryophyta</taxon>
        <taxon>Tracheophyta</taxon>
        <taxon>Spermatophyta</taxon>
        <taxon>Magnoliopsida</taxon>
        <taxon>eudicotyledons</taxon>
        <taxon>Gunneridae</taxon>
        <taxon>Pentapetalae</taxon>
        <taxon>rosids</taxon>
        <taxon>fabids</taxon>
        <taxon>Fagales</taxon>
        <taxon>Fagaceae</taxon>
        <taxon>Lithocarpus</taxon>
    </lineage>
</organism>
<evidence type="ECO:0000256" key="5">
    <source>
        <dbReference type="ARBA" id="ARBA00022884"/>
    </source>
</evidence>
<comment type="similarity">
    <text evidence="1">Belongs to the RBM48 family.</text>
</comment>